<dbReference type="AlphaFoldDB" id="A0AAV3TWX9"/>
<evidence type="ECO:0008006" key="3">
    <source>
        <dbReference type="Google" id="ProtNLM"/>
    </source>
</evidence>
<dbReference type="PROSITE" id="PS51257">
    <property type="entry name" value="PROKAR_LIPOPROTEIN"/>
    <property type="match status" value="1"/>
</dbReference>
<dbReference type="EMBL" id="BAABLX010000003">
    <property type="protein sequence ID" value="GAA4930679.1"/>
    <property type="molecule type" value="Genomic_DNA"/>
</dbReference>
<dbReference type="RefSeq" id="WP_345416058.1">
    <property type="nucleotide sequence ID" value="NZ_AP031496.1"/>
</dbReference>
<organism evidence="1 2">
    <name type="scientific">Halioxenophilus aromaticivorans</name>
    <dbReference type="NCBI Taxonomy" id="1306992"/>
    <lineage>
        <taxon>Bacteria</taxon>
        <taxon>Pseudomonadati</taxon>
        <taxon>Pseudomonadota</taxon>
        <taxon>Gammaproteobacteria</taxon>
        <taxon>Alteromonadales</taxon>
        <taxon>Alteromonadaceae</taxon>
        <taxon>Halioxenophilus</taxon>
    </lineage>
</organism>
<evidence type="ECO:0000313" key="2">
    <source>
        <dbReference type="Proteomes" id="UP001409585"/>
    </source>
</evidence>
<comment type="caution">
    <text evidence="1">The sequence shown here is derived from an EMBL/GenBank/DDBJ whole genome shotgun (WGS) entry which is preliminary data.</text>
</comment>
<proteinExistence type="predicted"/>
<evidence type="ECO:0000313" key="1">
    <source>
        <dbReference type="EMBL" id="GAA4930679.1"/>
    </source>
</evidence>
<gene>
    <name evidence="1" type="ORF">GCM10025791_03280</name>
</gene>
<name>A0AAV3TWX9_9ALTE</name>
<dbReference type="Proteomes" id="UP001409585">
    <property type="component" value="Unassembled WGS sequence"/>
</dbReference>
<accession>A0AAV3TWX9</accession>
<protein>
    <recommendedName>
        <fullName evidence="3">Lipoprotein</fullName>
    </recommendedName>
</protein>
<keyword evidence="2" id="KW-1185">Reference proteome</keyword>
<sequence>MNNGVLKSFAQLLVLGWLSVLMAGCETTHFLNLYSLGFTKRDAYIDNLSDARDTLSDLAAIISPVASTEATLEKKQRKKLNQADEALDTFRKQLKISYKIGNSWLQRWQTKPQKFKANGYTADQVVAEFDVLQKQALEIADQLHKQLKKPKAADAKALLQHIEAADSWADAVDQHVAWLETSESGYPVK</sequence>
<reference evidence="2" key="1">
    <citation type="journal article" date="2019" name="Int. J. Syst. Evol. Microbiol.">
        <title>The Global Catalogue of Microorganisms (GCM) 10K type strain sequencing project: providing services to taxonomists for standard genome sequencing and annotation.</title>
        <authorList>
            <consortium name="The Broad Institute Genomics Platform"/>
            <consortium name="The Broad Institute Genome Sequencing Center for Infectious Disease"/>
            <person name="Wu L."/>
            <person name="Ma J."/>
        </authorList>
    </citation>
    <scope>NUCLEOTIDE SEQUENCE [LARGE SCALE GENOMIC DNA]</scope>
    <source>
        <strain evidence="2">JCM 19134</strain>
    </source>
</reference>